<evidence type="ECO:0000256" key="1">
    <source>
        <dbReference type="SAM" id="MobiDB-lite"/>
    </source>
</evidence>
<sequence>MQSLQQTGLLPRFPESSTSLEWPKAQKLVHVLTAVCLVFHFHNLDTSVSLLATTPFYLLTARLRIFGARQPRLSFRMDWLGIPRMANGERGQSRNDRGAGETCKLHNVGT</sequence>
<evidence type="ECO:0000313" key="2">
    <source>
        <dbReference type="EMBL" id="OJZ90410.1"/>
    </source>
</evidence>
<protein>
    <submittedName>
        <fullName evidence="2">Uncharacterized protein</fullName>
    </submittedName>
</protein>
<gene>
    <name evidence="2" type="ORF">ASPFODRAFT_40754</name>
</gene>
<reference evidence="3" key="1">
    <citation type="journal article" date="2017" name="Genome Biol.">
        <title>Comparative genomics reveals high biological diversity and specific adaptations in the industrially and medically important fungal genus Aspergillus.</title>
        <authorList>
            <person name="de Vries R.P."/>
            <person name="Riley R."/>
            <person name="Wiebenga A."/>
            <person name="Aguilar-Osorio G."/>
            <person name="Amillis S."/>
            <person name="Uchima C.A."/>
            <person name="Anderluh G."/>
            <person name="Asadollahi M."/>
            <person name="Askin M."/>
            <person name="Barry K."/>
            <person name="Battaglia E."/>
            <person name="Bayram O."/>
            <person name="Benocci T."/>
            <person name="Braus-Stromeyer S.A."/>
            <person name="Caldana C."/>
            <person name="Canovas D."/>
            <person name="Cerqueira G.C."/>
            <person name="Chen F."/>
            <person name="Chen W."/>
            <person name="Choi C."/>
            <person name="Clum A."/>
            <person name="Dos Santos R.A."/>
            <person name="Damasio A.R."/>
            <person name="Diallinas G."/>
            <person name="Emri T."/>
            <person name="Fekete E."/>
            <person name="Flipphi M."/>
            <person name="Freyberg S."/>
            <person name="Gallo A."/>
            <person name="Gournas C."/>
            <person name="Habgood R."/>
            <person name="Hainaut M."/>
            <person name="Harispe M.L."/>
            <person name="Henrissat B."/>
            <person name="Hilden K.S."/>
            <person name="Hope R."/>
            <person name="Hossain A."/>
            <person name="Karabika E."/>
            <person name="Karaffa L."/>
            <person name="Karanyi Z."/>
            <person name="Krasevec N."/>
            <person name="Kuo A."/>
            <person name="Kusch H."/>
            <person name="LaButti K."/>
            <person name="Lagendijk E.L."/>
            <person name="Lapidus A."/>
            <person name="Levasseur A."/>
            <person name="Lindquist E."/>
            <person name="Lipzen A."/>
            <person name="Logrieco A.F."/>
            <person name="MacCabe A."/>
            <person name="Maekelae M.R."/>
            <person name="Malavazi I."/>
            <person name="Melin P."/>
            <person name="Meyer V."/>
            <person name="Mielnichuk N."/>
            <person name="Miskei M."/>
            <person name="Molnar A.P."/>
            <person name="Mule G."/>
            <person name="Ngan C.Y."/>
            <person name="Orejas M."/>
            <person name="Orosz E."/>
            <person name="Ouedraogo J.P."/>
            <person name="Overkamp K.M."/>
            <person name="Park H.-S."/>
            <person name="Perrone G."/>
            <person name="Piumi F."/>
            <person name="Punt P.J."/>
            <person name="Ram A.F."/>
            <person name="Ramon A."/>
            <person name="Rauscher S."/>
            <person name="Record E."/>
            <person name="Riano-Pachon D.M."/>
            <person name="Robert V."/>
            <person name="Roehrig J."/>
            <person name="Ruller R."/>
            <person name="Salamov A."/>
            <person name="Salih N.S."/>
            <person name="Samson R.A."/>
            <person name="Sandor E."/>
            <person name="Sanguinetti M."/>
            <person name="Schuetze T."/>
            <person name="Sepcic K."/>
            <person name="Shelest E."/>
            <person name="Sherlock G."/>
            <person name="Sophianopoulou V."/>
            <person name="Squina F.M."/>
            <person name="Sun H."/>
            <person name="Susca A."/>
            <person name="Todd R.B."/>
            <person name="Tsang A."/>
            <person name="Unkles S.E."/>
            <person name="van de Wiele N."/>
            <person name="van Rossen-Uffink D."/>
            <person name="Oliveira J.V."/>
            <person name="Vesth T.C."/>
            <person name="Visser J."/>
            <person name="Yu J.-H."/>
            <person name="Zhou M."/>
            <person name="Andersen M.R."/>
            <person name="Archer D.B."/>
            <person name="Baker S.E."/>
            <person name="Benoit I."/>
            <person name="Brakhage A.A."/>
            <person name="Braus G.H."/>
            <person name="Fischer R."/>
            <person name="Frisvad J.C."/>
            <person name="Goldman G.H."/>
            <person name="Houbraken J."/>
            <person name="Oakley B."/>
            <person name="Pocsi I."/>
            <person name="Scazzocchio C."/>
            <person name="Seiboth B."/>
            <person name="vanKuyk P.A."/>
            <person name="Wortman J."/>
            <person name="Dyer P.S."/>
            <person name="Grigoriev I.V."/>
        </authorList>
    </citation>
    <scope>NUCLEOTIDE SEQUENCE [LARGE SCALE GENOMIC DNA]</scope>
    <source>
        <strain evidence="3">CBS 106.47</strain>
    </source>
</reference>
<proteinExistence type="predicted"/>
<name>A0A1M3TUA3_ASPLC</name>
<dbReference type="AlphaFoldDB" id="A0A1M3TUA3"/>
<feature type="region of interest" description="Disordered" evidence="1">
    <location>
        <begin position="86"/>
        <end position="110"/>
    </location>
</feature>
<dbReference type="EMBL" id="KV878237">
    <property type="protein sequence ID" value="OJZ90410.1"/>
    <property type="molecule type" value="Genomic_DNA"/>
</dbReference>
<evidence type="ECO:0000313" key="3">
    <source>
        <dbReference type="Proteomes" id="UP000184063"/>
    </source>
</evidence>
<organism evidence="2 3">
    <name type="scientific">Aspergillus luchuensis (strain CBS 106.47)</name>
    <dbReference type="NCBI Taxonomy" id="1137211"/>
    <lineage>
        <taxon>Eukaryota</taxon>
        <taxon>Fungi</taxon>
        <taxon>Dikarya</taxon>
        <taxon>Ascomycota</taxon>
        <taxon>Pezizomycotina</taxon>
        <taxon>Eurotiomycetes</taxon>
        <taxon>Eurotiomycetidae</taxon>
        <taxon>Eurotiales</taxon>
        <taxon>Aspergillaceae</taxon>
        <taxon>Aspergillus</taxon>
        <taxon>Aspergillus subgen. Circumdati</taxon>
    </lineage>
</organism>
<dbReference type="VEuPathDB" id="FungiDB:ASPFODRAFT_40754"/>
<dbReference type="Proteomes" id="UP000184063">
    <property type="component" value="Unassembled WGS sequence"/>
</dbReference>
<accession>A0A1M3TUA3</accession>